<gene>
    <name evidence="2" type="ORF">VSH64_08995</name>
</gene>
<dbReference type="PANTHER" id="PTHR11365:SF23">
    <property type="entry name" value="HYPOTHETICAL 5-OXOPROLINASE (EUROFUNG)-RELATED"/>
    <property type="match status" value="1"/>
</dbReference>
<sequence length="701" mass="75025">MTTSEQRHLSLDPVALGILRSRLQATAEEGAITIERTAISPVISESRDYSSTLLEANGDLIVAGGALTHHFGVCSHAVRATLEAHGETLRPGDLFFANDPHHGGGLHAQDVLIQLPVFHGEQLIAWVVNSGHMLDMGGMVFGSWSPEAVDCYQEALRLPPVHLSRAGVEQSEIWAVILNNVRVPDVVEMDMRSLIAGVSVARDKLLEIATGMGVESFLDGVGELKALADREMRRRISALADGVYRYTGWTEWHGELYPVPCKLTVADDELEFDFAGAPPQTDHFFNSKPHIIEAILVGDSTDVLAFDLPLTQGMFGPITVRCPPGTIVNSEPPAPIASAHIDVAINATTAAQQCLMLALTASDPVEASHLLCGPLAVSAMALQIWSYLTPNGTPNGWMMMDGSLAGNSAAHDRDGTDLWTFMVARKPILEAIDVEMLEWWHPLLVDFKRMRAGAYGAGRNRGGAGCHMQFRPHGTKSFSGSLLAIREEFPLAGVAGGGPGATSEFLLHREDRPAEDLAGKSSGVVVGEGDALEFRLGSGGGYGDPLDREPARVALDVRHGRFTAAEAEQTYGVVLSGREPDLAATVTRRDRLRRGRLSAAAPPLRPGRAETTGAADLAARPLYPGVERRGQYAIAVESGAVLATAPGRWTDGCPTITRPLTATLVERSYLDPGTGRVLLTEVVPDGVGCTIEVSPLSWSRT</sequence>
<protein>
    <submittedName>
        <fullName evidence="2">Hydantoinase B/oxoprolinase family protein</fullName>
    </submittedName>
</protein>
<dbReference type="Pfam" id="PF02538">
    <property type="entry name" value="Hydantoinase_B"/>
    <property type="match status" value="1"/>
</dbReference>
<keyword evidence="3" id="KW-1185">Reference proteome</keyword>
<organism evidence="2 3">
    <name type="scientific">Amycolatopsis rhabdoformis</name>
    <dbReference type="NCBI Taxonomy" id="1448059"/>
    <lineage>
        <taxon>Bacteria</taxon>
        <taxon>Bacillati</taxon>
        <taxon>Actinomycetota</taxon>
        <taxon>Actinomycetes</taxon>
        <taxon>Pseudonocardiales</taxon>
        <taxon>Pseudonocardiaceae</taxon>
        <taxon>Amycolatopsis</taxon>
    </lineage>
</organism>
<dbReference type="Proteomes" id="UP001330812">
    <property type="component" value="Chromosome"/>
</dbReference>
<proteinExistence type="predicted"/>
<name>A0ABZ1IDT5_9PSEU</name>
<dbReference type="InterPro" id="IPR045079">
    <property type="entry name" value="Oxoprolinase-like"/>
</dbReference>
<dbReference type="PANTHER" id="PTHR11365">
    <property type="entry name" value="5-OXOPROLINASE RELATED"/>
    <property type="match status" value="1"/>
</dbReference>
<evidence type="ECO:0000313" key="3">
    <source>
        <dbReference type="Proteomes" id="UP001330812"/>
    </source>
</evidence>
<evidence type="ECO:0000259" key="1">
    <source>
        <dbReference type="Pfam" id="PF02538"/>
    </source>
</evidence>
<dbReference type="EMBL" id="CP142149">
    <property type="protein sequence ID" value="WSE32244.1"/>
    <property type="molecule type" value="Genomic_DNA"/>
</dbReference>
<accession>A0ABZ1IDT5</accession>
<dbReference type="RefSeq" id="WP_326835052.1">
    <property type="nucleotide sequence ID" value="NZ_CP142149.1"/>
</dbReference>
<feature type="domain" description="Hydantoinase B/oxoprolinase" evidence="1">
    <location>
        <begin position="12"/>
        <end position="545"/>
    </location>
</feature>
<evidence type="ECO:0000313" key="2">
    <source>
        <dbReference type="EMBL" id="WSE32244.1"/>
    </source>
</evidence>
<dbReference type="InterPro" id="IPR003692">
    <property type="entry name" value="Hydantoinase_B"/>
</dbReference>
<reference evidence="2 3" key="1">
    <citation type="journal article" date="2015" name="Int. J. Syst. Evol. Microbiol.">
        <title>Amycolatopsis rhabdoformis sp. nov., an actinomycete isolated from a tropical forest soil.</title>
        <authorList>
            <person name="Souza W.R."/>
            <person name="Silva R.E."/>
            <person name="Goodfellow M."/>
            <person name="Busarakam K."/>
            <person name="Figueiro F.S."/>
            <person name="Ferreira D."/>
            <person name="Rodrigues-Filho E."/>
            <person name="Moraes L.A.B."/>
            <person name="Zucchi T.D."/>
        </authorList>
    </citation>
    <scope>NUCLEOTIDE SEQUENCE [LARGE SCALE GENOMIC DNA]</scope>
    <source>
        <strain evidence="2 3">NCIMB 14900</strain>
    </source>
</reference>